<dbReference type="GO" id="GO:0005764">
    <property type="term" value="C:lysosome"/>
    <property type="evidence" value="ECO:0007669"/>
    <property type="project" value="TreeGrafter"/>
</dbReference>
<evidence type="ECO:0000256" key="1">
    <source>
        <dbReference type="ARBA" id="ARBA00007447"/>
    </source>
</evidence>
<dbReference type="FunFam" id="2.40.70.10:FF:000115">
    <property type="entry name" value="Lysosomal aspartic protease"/>
    <property type="match status" value="1"/>
</dbReference>
<feature type="active site" evidence="5">
    <location>
        <position position="85"/>
    </location>
</feature>
<feature type="chain" id="PRO_5021783241" evidence="7">
    <location>
        <begin position="20"/>
        <end position="387"/>
    </location>
</feature>
<keyword evidence="4 6" id="KW-0378">Hydrolase</keyword>
<evidence type="ECO:0000256" key="7">
    <source>
        <dbReference type="SAM" id="SignalP"/>
    </source>
</evidence>
<dbReference type="Pfam" id="PF00026">
    <property type="entry name" value="Asp"/>
    <property type="match status" value="1"/>
</dbReference>
<reference evidence="9" key="1">
    <citation type="journal article" date="2019" name="For. Pathol.">
        <title>Aspartic peptidases of the pinewood nematode Bursaphelenchus xylophilus: Molecular characterization and in silico structural analysis.</title>
        <authorList>
            <person name="Cardoso J.M.S."/>
            <person name="Fonseca L."/>
            <person name="Abrantes I."/>
        </authorList>
    </citation>
    <scope>NUCLEOTIDE SEQUENCE</scope>
    <source>
        <strain evidence="9">Pt17AS</strain>
    </source>
</reference>
<dbReference type="Gene3D" id="2.40.70.10">
    <property type="entry name" value="Acid Proteases"/>
    <property type="match status" value="2"/>
</dbReference>
<accession>A0A514YAY4</accession>
<dbReference type="AlphaFoldDB" id="A0A514YAY4"/>
<keyword evidence="3 6" id="KW-0064">Aspartyl protease</keyword>
<dbReference type="CDD" id="cd05471">
    <property type="entry name" value="pepsin_like"/>
    <property type="match status" value="1"/>
</dbReference>
<protein>
    <submittedName>
        <fullName evidence="9">Aspartic peptidase ASP102</fullName>
    </submittedName>
</protein>
<comment type="similarity">
    <text evidence="1 6">Belongs to the peptidase A1 family.</text>
</comment>
<evidence type="ECO:0000256" key="5">
    <source>
        <dbReference type="PIRSR" id="PIRSR601461-1"/>
    </source>
</evidence>
<feature type="active site" evidence="5">
    <location>
        <position position="279"/>
    </location>
</feature>
<feature type="domain" description="Peptidase A1" evidence="8">
    <location>
        <begin position="67"/>
        <end position="383"/>
    </location>
</feature>
<keyword evidence="2 6" id="KW-0645">Protease</keyword>
<sequence>MTRLLPALILGILLHGATPKKYGVPLQRRHNILMKEDNLSDFRKYILSRYGNKPHTQPFYAVGHTSYLSNITIGTPPQEFRVILDTGSSDTWVPAQDCEVEAGGPTCEKILFNPDASSTFQNNGSGWAIEYGSGSVLGTLAKDTVGLGSASDDKLVVPGQTIGLAHQIDETLDSFTEIDGIVGLAFRAISSEGGQPVFLNAVDQGLVDEPVFTVWLTRDKTEKNVGADGLITYGGHDDEHCSSEIHWIPLADKTYWIFEGQGFSANGQETQLTYKAITDTGTEFIVGSPDIILPIVKTLNATYDEKREVYHLPCNSNFTVGFSINGKDYNVEAKNLLVPSPGDTCILTLVPQDIGEIQLILGDPFIREYCQVHDVDKGRVGLALAKV</sequence>
<dbReference type="PRINTS" id="PR00792">
    <property type="entry name" value="PEPSIN"/>
</dbReference>
<dbReference type="GO" id="GO:0006508">
    <property type="term" value="P:proteolysis"/>
    <property type="evidence" value="ECO:0007669"/>
    <property type="project" value="UniProtKB-KW"/>
</dbReference>
<evidence type="ECO:0000256" key="4">
    <source>
        <dbReference type="ARBA" id="ARBA00022801"/>
    </source>
</evidence>
<dbReference type="PANTHER" id="PTHR47966:SF51">
    <property type="entry name" value="BETA-SITE APP-CLEAVING ENZYME, ISOFORM A-RELATED"/>
    <property type="match status" value="1"/>
</dbReference>
<dbReference type="PROSITE" id="PS51767">
    <property type="entry name" value="PEPTIDASE_A1"/>
    <property type="match status" value="1"/>
</dbReference>
<evidence type="ECO:0000256" key="3">
    <source>
        <dbReference type="ARBA" id="ARBA00022750"/>
    </source>
</evidence>
<dbReference type="GO" id="GO:0004190">
    <property type="term" value="F:aspartic-type endopeptidase activity"/>
    <property type="evidence" value="ECO:0007669"/>
    <property type="project" value="UniProtKB-KW"/>
</dbReference>
<evidence type="ECO:0000256" key="6">
    <source>
        <dbReference type="RuleBase" id="RU000454"/>
    </source>
</evidence>
<dbReference type="EMBL" id="MK265720">
    <property type="protein sequence ID" value="QDK55106.1"/>
    <property type="molecule type" value="mRNA"/>
</dbReference>
<evidence type="ECO:0000259" key="8">
    <source>
        <dbReference type="PROSITE" id="PS51767"/>
    </source>
</evidence>
<evidence type="ECO:0000313" key="9">
    <source>
        <dbReference type="EMBL" id="QDK55106.1"/>
    </source>
</evidence>
<dbReference type="SUPFAM" id="SSF50630">
    <property type="entry name" value="Acid proteases"/>
    <property type="match status" value="1"/>
</dbReference>
<dbReference type="InterPro" id="IPR001969">
    <property type="entry name" value="Aspartic_peptidase_AS"/>
</dbReference>
<dbReference type="PANTHER" id="PTHR47966">
    <property type="entry name" value="BETA-SITE APP-CLEAVING ENZYME, ISOFORM A-RELATED"/>
    <property type="match status" value="1"/>
</dbReference>
<dbReference type="PROSITE" id="PS00141">
    <property type="entry name" value="ASP_PROTEASE"/>
    <property type="match status" value="1"/>
</dbReference>
<name>A0A514YAY4_BURXY</name>
<proteinExistence type="evidence at transcript level"/>
<dbReference type="InterPro" id="IPR001461">
    <property type="entry name" value="Aspartic_peptidase_A1"/>
</dbReference>
<dbReference type="InterPro" id="IPR034164">
    <property type="entry name" value="Pepsin-like_dom"/>
</dbReference>
<organism evidence="9">
    <name type="scientific">Bursaphelenchus xylophilus</name>
    <name type="common">Pinewood nematode worm</name>
    <name type="synonym">Aphelenchoides xylophilus</name>
    <dbReference type="NCBI Taxonomy" id="6326"/>
    <lineage>
        <taxon>Eukaryota</taxon>
        <taxon>Metazoa</taxon>
        <taxon>Ecdysozoa</taxon>
        <taxon>Nematoda</taxon>
        <taxon>Chromadorea</taxon>
        <taxon>Rhabditida</taxon>
        <taxon>Tylenchina</taxon>
        <taxon>Tylenchomorpha</taxon>
        <taxon>Aphelenchoidea</taxon>
        <taxon>Aphelenchoididae</taxon>
        <taxon>Bursaphelenchus</taxon>
    </lineage>
</organism>
<keyword evidence="7" id="KW-0732">Signal</keyword>
<dbReference type="InterPro" id="IPR033121">
    <property type="entry name" value="PEPTIDASE_A1"/>
</dbReference>
<evidence type="ECO:0000256" key="2">
    <source>
        <dbReference type="ARBA" id="ARBA00022670"/>
    </source>
</evidence>
<dbReference type="InterPro" id="IPR021109">
    <property type="entry name" value="Peptidase_aspartic_dom_sf"/>
</dbReference>
<feature type="signal peptide" evidence="7">
    <location>
        <begin position="1"/>
        <end position="19"/>
    </location>
</feature>